<feature type="region of interest" description="Disordered" evidence="1">
    <location>
        <begin position="1"/>
        <end position="24"/>
    </location>
</feature>
<sequence>MIESRVEPHRQDQVGMRWQKPETG</sequence>
<evidence type="ECO:0000313" key="3">
    <source>
        <dbReference type="Proteomes" id="UP000265520"/>
    </source>
</evidence>
<feature type="compositionally biased region" description="Basic and acidic residues" evidence="1">
    <location>
        <begin position="1"/>
        <end position="12"/>
    </location>
</feature>
<accession>A0A392TM12</accession>
<protein>
    <submittedName>
        <fullName evidence="2">Uncharacterized protein</fullName>
    </submittedName>
</protein>
<evidence type="ECO:0000256" key="1">
    <source>
        <dbReference type="SAM" id="MobiDB-lite"/>
    </source>
</evidence>
<reference evidence="2 3" key="1">
    <citation type="journal article" date="2018" name="Front. Plant Sci.">
        <title>Red Clover (Trifolium pratense) and Zigzag Clover (T. medium) - A Picture of Genomic Similarities and Differences.</title>
        <authorList>
            <person name="Dluhosova J."/>
            <person name="Istvanek J."/>
            <person name="Nedelnik J."/>
            <person name="Repkova J."/>
        </authorList>
    </citation>
    <scope>NUCLEOTIDE SEQUENCE [LARGE SCALE GENOMIC DNA]</scope>
    <source>
        <strain evidence="3">cv. 10/8</strain>
        <tissue evidence="2">Leaf</tissue>
    </source>
</reference>
<dbReference type="AlphaFoldDB" id="A0A392TM12"/>
<feature type="non-terminal residue" evidence="2">
    <location>
        <position position="24"/>
    </location>
</feature>
<comment type="caution">
    <text evidence="2">The sequence shown here is derived from an EMBL/GenBank/DDBJ whole genome shotgun (WGS) entry which is preliminary data.</text>
</comment>
<evidence type="ECO:0000313" key="2">
    <source>
        <dbReference type="EMBL" id="MCI62012.1"/>
    </source>
</evidence>
<proteinExistence type="predicted"/>
<name>A0A392TM12_9FABA</name>
<dbReference type="EMBL" id="LXQA010610963">
    <property type="protein sequence ID" value="MCI62012.1"/>
    <property type="molecule type" value="Genomic_DNA"/>
</dbReference>
<organism evidence="2 3">
    <name type="scientific">Trifolium medium</name>
    <dbReference type="NCBI Taxonomy" id="97028"/>
    <lineage>
        <taxon>Eukaryota</taxon>
        <taxon>Viridiplantae</taxon>
        <taxon>Streptophyta</taxon>
        <taxon>Embryophyta</taxon>
        <taxon>Tracheophyta</taxon>
        <taxon>Spermatophyta</taxon>
        <taxon>Magnoliopsida</taxon>
        <taxon>eudicotyledons</taxon>
        <taxon>Gunneridae</taxon>
        <taxon>Pentapetalae</taxon>
        <taxon>rosids</taxon>
        <taxon>fabids</taxon>
        <taxon>Fabales</taxon>
        <taxon>Fabaceae</taxon>
        <taxon>Papilionoideae</taxon>
        <taxon>50 kb inversion clade</taxon>
        <taxon>NPAAA clade</taxon>
        <taxon>Hologalegina</taxon>
        <taxon>IRL clade</taxon>
        <taxon>Trifolieae</taxon>
        <taxon>Trifolium</taxon>
    </lineage>
</organism>
<keyword evidence="3" id="KW-1185">Reference proteome</keyword>
<dbReference type="Proteomes" id="UP000265520">
    <property type="component" value="Unassembled WGS sequence"/>
</dbReference>